<dbReference type="Proteomes" id="UP000789901">
    <property type="component" value="Unassembled WGS sequence"/>
</dbReference>
<sequence>PEEYKIEEFEAIIEGNKLLANGATLLEVFKLNIRKVQYSA</sequence>
<name>A0ABN7XRH4_GIGMA</name>
<keyword evidence="2" id="KW-1185">Reference proteome</keyword>
<evidence type="ECO:0000313" key="2">
    <source>
        <dbReference type="Proteomes" id="UP000789901"/>
    </source>
</evidence>
<proteinExistence type="predicted"/>
<reference evidence="1 2" key="1">
    <citation type="submission" date="2021-06" db="EMBL/GenBank/DDBJ databases">
        <authorList>
            <person name="Kallberg Y."/>
            <person name="Tangrot J."/>
            <person name="Rosling A."/>
        </authorList>
    </citation>
    <scope>NUCLEOTIDE SEQUENCE [LARGE SCALE GENOMIC DNA]</scope>
    <source>
        <strain evidence="1 2">120-4 pot B 10/14</strain>
    </source>
</reference>
<comment type="caution">
    <text evidence="1">The sequence shown here is derived from an EMBL/GenBank/DDBJ whole genome shotgun (WGS) entry which is preliminary data.</text>
</comment>
<feature type="non-terminal residue" evidence="1">
    <location>
        <position position="1"/>
    </location>
</feature>
<protein>
    <submittedName>
        <fullName evidence="1">31660_t:CDS:1</fullName>
    </submittedName>
</protein>
<feature type="non-terminal residue" evidence="1">
    <location>
        <position position="40"/>
    </location>
</feature>
<accession>A0ABN7XRH4</accession>
<dbReference type="EMBL" id="CAJVQB010170272">
    <property type="protein sequence ID" value="CAG8857376.1"/>
    <property type="molecule type" value="Genomic_DNA"/>
</dbReference>
<organism evidence="1 2">
    <name type="scientific">Gigaspora margarita</name>
    <dbReference type="NCBI Taxonomy" id="4874"/>
    <lineage>
        <taxon>Eukaryota</taxon>
        <taxon>Fungi</taxon>
        <taxon>Fungi incertae sedis</taxon>
        <taxon>Mucoromycota</taxon>
        <taxon>Glomeromycotina</taxon>
        <taxon>Glomeromycetes</taxon>
        <taxon>Diversisporales</taxon>
        <taxon>Gigasporaceae</taxon>
        <taxon>Gigaspora</taxon>
    </lineage>
</organism>
<evidence type="ECO:0000313" key="1">
    <source>
        <dbReference type="EMBL" id="CAG8857376.1"/>
    </source>
</evidence>
<gene>
    <name evidence="1" type="ORF">GMARGA_LOCUS46197</name>
</gene>